<keyword evidence="2" id="KW-1185">Reference proteome</keyword>
<evidence type="ECO:0000313" key="2">
    <source>
        <dbReference type="Proteomes" id="UP000706891"/>
    </source>
</evidence>
<dbReference type="InterPro" id="IPR019660">
    <property type="entry name" value="Put_sensory_transdc_reg_YbjN"/>
</dbReference>
<reference evidence="1" key="1">
    <citation type="submission" date="2020-08" db="EMBL/GenBank/DDBJ databases">
        <authorList>
            <person name="Cejkova D."/>
            <person name="Kubasova T."/>
            <person name="Jahodarova E."/>
            <person name="Rychlik I."/>
        </authorList>
    </citation>
    <scope>NUCLEOTIDE SEQUENCE</scope>
    <source>
        <strain evidence="1">An824</strain>
    </source>
</reference>
<evidence type="ECO:0000313" key="1">
    <source>
        <dbReference type="EMBL" id="MBM6673875.1"/>
    </source>
</evidence>
<dbReference type="Proteomes" id="UP000706891">
    <property type="component" value="Unassembled WGS sequence"/>
</dbReference>
<dbReference type="Gene3D" id="3.30.1460.10">
    <property type="match status" value="1"/>
</dbReference>
<dbReference type="RefSeq" id="WP_205104826.1">
    <property type="nucleotide sequence ID" value="NZ_JACJJG010000040.1"/>
</dbReference>
<dbReference type="EMBL" id="JACJJG010000040">
    <property type="protein sequence ID" value="MBM6673875.1"/>
    <property type="molecule type" value="Genomic_DNA"/>
</dbReference>
<dbReference type="AlphaFoldDB" id="A0A938WV67"/>
<gene>
    <name evidence="1" type="ORF">H6A34_08300</name>
</gene>
<comment type="caution">
    <text evidence="1">The sequence shown here is derived from an EMBL/GenBank/DDBJ whole genome shotgun (WGS) entry which is preliminary data.</text>
</comment>
<organism evidence="1 2">
    <name type="scientific">Marseilla massiliensis</name>
    <dbReference type="NCBI Taxonomy" id="1841864"/>
    <lineage>
        <taxon>Bacteria</taxon>
        <taxon>Pseudomonadati</taxon>
        <taxon>Bacteroidota</taxon>
        <taxon>Bacteroidia</taxon>
        <taxon>Bacteroidales</taxon>
        <taxon>Prevotellaceae</taxon>
        <taxon>Marseilla</taxon>
    </lineage>
</organism>
<dbReference type="Pfam" id="PF10722">
    <property type="entry name" value="YbjN"/>
    <property type="match status" value="1"/>
</dbReference>
<name>A0A938WV67_9BACT</name>
<reference evidence="1" key="2">
    <citation type="journal article" date="2021" name="Sci. Rep.">
        <title>The distribution of antibiotic resistance genes in chicken gut microbiota commensals.</title>
        <authorList>
            <person name="Juricova H."/>
            <person name="Matiasovicova J."/>
            <person name="Kubasova T."/>
            <person name="Cejkova D."/>
            <person name="Rychlik I."/>
        </authorList>
    </citation>
    <scope>NUCLEOTIDE SEQUENCE</scope>
    <source>
        <strain evidence="1">An824</strain>
    </source>
</reference>
<protein>
    <submittedName>
        <fullName evidence="1">YbjN domain-containing protein</fullName>
    </submittedName>
</protein>
<accession>A0A938WV67</accession>
<proteinExistence type="predicted"/>
<sequence length="150" mass="17219">MKNLKEQVAELLDNMKVHYKVNENKCRFELDIPTDNADVAINIFYDEQNDGLYNLSCLTFNLPKERTTALLRKINEINNATLCPAHLYLDDDGNRLAAQSVIYVTGSGIDKDIFQSFLFVPANMLDENFSEIMKVAFETETEDKLETKEE</sequence>